<dbReference type="RefSeq" id="WP_053222591.1">
    <property type="nucleotide sequence ID" value="NZ_JSVA01000006.1"/>
</dbReference>
<dbReference type="OrthoDB" id="7057407at2"/>
<evidence type="ECO:0000313" key="1">
    <source>
        <dbReference type="EMBL" id="KOF03645.1"/>
    </source>
</evidence>
<organism evidence="1 2">
    <name type="scientific">Roseivirga seohaensis subsp. aquiponti</name>
    <dbReference type="NCBI Taxonomy" id="1566026"/>
    <lineage>
        <taxon>Bacteria</taxon>
        <taxon>Pseudomonadati</taxon>
        <taxon>Bacteroidota</taxon>
        <taxon>Cytophagia</taxon>
        <taxon>Cytophagales</taxon>
        <taxon>Roseivirgaceae</taxon>
        <taxon>Roseivirga</taxon>
    </lineage>
</organism>
<keyword evidence="2" id="KW-1185">Reference proteome</keyword>
<dbReference type="PATRIC" id="fig|1566026.4.peg.2809"/>
<protein>
    <submittedName>
        <fullName evidence="1">Uncharacterized protein</fullName>
    </submittedName>
</protein>
<accession>A0A0L8AN49</accession>
<dbReference type="EMBL" id="JSVA01000006">
    <property type="protein sequence ID" value="KOF03645.1"/>
    <property type="molecule type" value="Genomic_DNA"/>
</dbReference>
<reference evidence="2" key="1">
    <citation type="submission" date="2014-11" db="EMBL/GenBank/DDBJ databases">
        <title>Genome sequencing of Roseivirga sp. D-25.</title>
        <authorList>
            <person name="Selvaratnam C."/>
            <person name="Thevarajoo S."/>
            <person name="Goh K.M."/>
            <person name="Eee R."/>
            <person name="Chan K.-G."/>
            <person name="Chong C.S."/>
        </authorList>
    </citation>
    <scope>NUCLEOTIDE SEQUENCE [LARGE SCALE GENOMIC DNA]</scope>
    <source>
        <strain evidence="2">D-25</strain>
    </source>
</reference>
<dbReference type="Proteomes" id="UP000036908">
    <property type="component" value="Unassembled WGS sequence"/>
</dbReference>
<gene>
    <name evidence="1" type="ORF">OB69_04930</name>
</gene>
<sequence length="370" mass="43484">MAYLDNDNFASEDRRNHAFQAINAVREAVTLAKGTSLPITYERAFDLIEDLDPKLYESITKLLTSKNESETVKYYKEMAEIKSTPEKKIEPNDLIQKDIDSHEELIGDTSFTNNRFIAKKIFELRSAREYFKPRQISEHKVLNQDFYLRSISSFDEPIYKNDNYKDYKIGKNKFLRLRLLHPDKDEEVLGVDLVYEQFDLQREQVRFVHLQYKMWNANTLYFSQSKNLLPQLDKIESNLCKSGYCRGPEHGKRDKYRFPYCSGFLRPTSRIAQEDSKLISTGLHVPICLVREIQQANTKLTKDNCAEKSLSSKIFEELFNSNLIGSRWIPISELDQFYEQKGLNSYSNRIRVHAQEVDVEYDIDKKRDES</sequence>
<evidence type="ECO:0000313" key="2">
    <source>
        <dbReference type="Proteomes" id="UP000036908"/>
    </source>
</evidence>
<proteinExistence type="predicted"/>
<name>A0A0L8AN49_9BACT</name>
<comment type="caution">
    <text evidence="1">The sequence shown here is derived from an EMBL/GenBank/DDBJ whole genome shotgun (WGS) entry which is preliminary data.</text>
</comment>
<dbReference type="AlphaFoldDB" id="A0A0L8AN49"/>